<gene>
    <name evidence="3" type="ORF">GCM10009741_03170</name>
</gene>
<dbReference type="RefSeq" id="WP_344168115.1">
    <property type="nucleotide sequence ID" value="NZ_BAAANC010000001.1"/>
</dbReference>
<keyword evidence="4" id="KW-1185">Reference proteome</keyword>
<evidence type="ECO:0000313" key="3">
    <source>
        <dbReference type="EMBL" id="GAA1509592.1"/>
    </source>
</evidence>
<feature type="chain" id="PRO_5045354672" description="DUF305 domain-containing protein" evidence="1">
    <location>
        <begin position="22"/>
        <end position="190"/>
    </location>
</feature>
<dbReference type="PANTHER" id="PTHR36933">
    <property type="entry name" value="SLL0788 PROTEIN"/>
    <property type="match status" value="1"/>
</dbReference>
<evidence type="ECO:0000313" key="4">
    <source>
        <dbReference type="Proteomes" id="UP001500363"/>
    </source>
</evidence>
<dbReference type="PROSITE" id="PS51257">
    <property type="entry name" value="PROKAR_LIPOPROTEIN"/>
    <property type="match status" value="1"/>
</dbReference>
<organism evidence="3 4">
    <name type="scientific">Kribbella lupini</name>
    <dbReference type="NCBI Taxonomy" id="291602"/>
    <lineage>
        <taxon>Bacteria</taxon>
        <taxon>Bacillati</taxon>
        <taxon>Actinomycetota</taxon>
        <taxon>Actinomycetes</taxon>
        <taxon>Propionibacteriales</taxon>
        <taxon>Kribbellaceae</taxon>
        <taxon>Kribbella</taxon>
    </lineage>
</organism>
<comment type="caution">
    <text evidence="3">The sequence shown here is derived from an EMBL/GenBank/DDBJ whole genome shotgun (WGS) entry which is preliminary data.</text>
</comment>
<dbReference type="InterPro" id="IPR005183">
    <property type="entry name" value="DUF305_CopM-like"/>
</dbReference>
<reference evidence="4" key="1">
    <citation type="journal article" date="2019" name="Int. J. Syst. Evol. Microbiol.">
        <title>The Global Catalogue of Microorganisms (GCM) 10K type strain sequencing project: providing services to taxonomists for standard genome sequencing and annotation.</title>
        <authorList>
            <consortium name="The Broad Institute Genomics Platform"/>
            <consortium name="The Broad Institute Genome Sequencing Center for Infectious Disease"/>
            <person name="Wu L."/>
            <person name="Ma J."/>
        </authorList>
    </citation>
    <scope>NUCLEOTIDE SEQUENCE [LARGE SCALE GENOMIC DNA]</scope>
    <source>
        <strain evidence="4">JCM 14303</strain>
    </source>
</reference>
<evidence type="ECO:0000259" key="2">
    <source>
        <dbReference type="Pfam" id="PF03713"/>
    </source>
</evidence>
<dbReference type="Proteomes" id="UP001500363">
    <property type="component" value="Unassembled WGS sequence"/>
</dbReference>
<proteinExistence type="predicted"/>
<dbReference type="Pfam" id="PF03713">
    <property type="entry name" value="DUF305"/>
    <property type="match status" value="1"/>
</dbReference>
<evidence type="ECO:0000256" key="1">
    <source>
        <dbReference type="SAM" id="SignalP"/>
    </source>
</evidence>
<feature type="domain" description="DUF305" evidence="2">
    <location>
        <begin position="49"/>
        <end position="188"/>
    </location>
</feature>
<name>A0ABP4KSQ0_9ACTN</name>
<dbReference type="Gene3D" id="1.20.1260.10">
    <property type="match status" value="1"/>
</dbReference>
<protein>
    <recommendedName>
        <fullName evidence="2">DUF305 domain-containing protein</fullName>
    </recommendedName>
</protein>
<dbReference type="EMBL" id="BAAANC010000001">
    <property type="protein sequence ID" value="GAA1509592.1"/>
    <property type="molecule type" value="Genomic_DNA"/>
</dbReference>
<sequence>MKALACVALLAALTGCGSSVAASPPGPSAGTPSATETVWKIDPSFNSTDLAWIELMIPMDDQLLRVLDLGQKQASTPALRAFAAQLSTGHRAEVTRLTALRTTSGLPVRNPHEGHDMPGMMTEPEIETLTQSTGGSFDQSFKKNLKEHLDQTIILARSSTSAGKSPETKKLAASIQTSRAAQLKQLAAIS</sequence>
<accession>A0ABP4KSQ0</accession>
<dbReference type="PANTHER" id="PTHR36933:SF1">
    <property type="entry name" value="SLL0788 PROTEIN"/>
    <property type="match status" value="1"/>
</dbReference>
<keyword evidence="1" id="KW-0732">Signal</keyword>
<feature type="signal peptide" evidence="1">
    <location>
        <begin position="1"/>
        <end position="21"/>
    </location>
</feature>
<dbReference type="InterPro" id="IPR012347">
    <property type="entry name" value="Ferritin-like"/>
</dbReference>